<keyword evidence="2" id="KW-0378">Hydrolase</keyword>
<dbReference type="SUPFAM" id="SSF110296">
    <property type="entry name" value="Oligoxyloglucan reducing end-specific cellobiohydrolase"/>
    <property type="match status" value="2"/>
</dbReference>
<dbReference type="Gene3D" id="2.130.10.10">
    <property type="entry name" value="YVTN repeat-like/Quinoprotein amine dehydrogenase"/>
    <property type="match status" value="2"/>
</dbReference>
<feature type="chain" id="PRO_5012250928" description="Oligoxyloglucan-reducing end-specific xyloglucanase" evidence="7">
    <location>
        <begin position="17"/>
        <end position="803"/>
    </location>
</feature>
<evidence type="ECO:0000256" key="7">
    <source>
        <dbReference type="SAM" id="SignalP"/>
    </source>
</evidence>
<dbReference type="STRING" id="1036611.A0A1L9P8P2"/>
<dbReference type="InterPro" id="IPR052025">
    <property type="entry name" value="Xyloglucanase_GH74"/>
</dbReference>
<dbReference type="GO" id="GO:0016798">
    <property type="term" value="F:hydrolase activity, acting on glycosyl bonds"/>
    <property type="evidence" value="ECO:0007669"/>
    <property type="project" value="UniProtKB-KW"/>
</dbReference>
<accession>A0A1L9P8P2</accession>
<evidence type="ECO:0000256" key="6">
    <source>
        <dbReference type="ARBA" id="ARBA00037986"/>
    </source>
</evidence>
<keyword evidence="4" id="KW-0326">Glycosidase</keyword>
<evidence type="ECO:0000256" key="4">
    <source>
        <dbReference type="ARBA" id="ARBA00023295"/>
    </source>
</evidence>
<evidence type="ECO:0000256" key="2">
    <source>
        <dbReference type="ARBA" id="ARBA00022801"/>
    </source>
</evidence>
<evidence type="ECO:0000256" key="5">
    <source>
        <dbReference type="ARBA" id="ARBA00023326"/>
    </source>
</evidence>
<name>A0A1L9P8P2_ASPVE</name>
<comment type="similarity">
    <text evidence="6">Belongs to the glycosyl hydrolase 74 family.</text>
</comment>
<evidence type="ECO:0008006" key="10">
    <source>
        <dbReference type="Google" id="ProtNLM"/>
    </source>
</evidence>
<keyword evidence="5" id="KW-0624">Polysaccharide degradation</keyword>
<dbReference type="RefSeq" id="XP_040663650.1">
    <property type="nucleotide sequence ID" value="XM_040812880.1"/>
</dbReference>
<dbReference type="GO" id="GO:0010411">
    <property type="term" value="P:xyloglucan metabolic process"/>
    <property type="evidence" value="ECO:0007669"/>
    <property type="project" value="TreeGrafter"/>
</dbReference>
<protein>
    <recommendedName>
        <fullName evidence="10">Oligoxyloglucan-reducing end-specific xyloglucanase</fullName>
    </recommendedName>
</protein>
<dbReference type="VEuPathDB" id="FungiDB:ASPVEDRAFT_436898"/>
<reference evidence="9" key="1">
    <citation type="journal article" date="2017" name="Genome Biol.">
        <title>Comparative genomics reveals high biological diversity and specific adaptations in the industrially and medically important fungal genus Aspergillus.</title>
        <authorList>
            <person name="de Vries R.P."/>
            <person name="Riley R."/>
            <person name="Wiebenga A."/>
            <person name="Aguilar-Osorio G."/>
            <person name="Amillis S."/>
            <person name="Uchima C.A."/>
            <person name="Anderluh G."/>
            <person name="Asadollahi M."/>
            <person name="Askin M."/>
            <person name="Barry K."/>
            <person name="Battaglia E."/>
            <person name="Bayram O."/>
            <person name="Benocci T."/>
            <person name="Braus-Stromeyer S.A."/>
            <person name="Caldana C."/>
            <person name="Canovas D."/>
            <person name="Cerqueira G.C."/>
            <person name="Chen F."/>
            <person name="Chen W."/>
            <person name="Choi C."/>
            <person name="Clum A."/>
            <person name="Dos Santos R.A."/>
            <person name="Damasio A.R."/>
            <person name="Diallinas G."/>
            <person name="Emri T."/>
            <person name="Fekete E."/>
            <person name="Flipphi M."/>
            <person name="Freyberg S."/>
            <person name="Gallo A."/>
            <person name="Gournas C."/>
            <person name="Habgood R."/>
            <person name="Hainaut M."/>
            <person name="Harispe M.L."/>
            <person name="Henrissat B."/>
            <person name="Hilden K.S."/>
            <person name="Hope R."/>
            <person name="Hossain A."/>
            <person name="Karabika E."/>
            <person name="Karaffa L."/>
            <person name="Karanyi Z."/>
            <person name="Krasevec N."/>
            <person name="Kuo A."/>
            <person name="Kusch H."/>
            <person name="LaButti K."/>
            <person name="Lagendijk E.L."/>
            <person name="Lapidus A."/>
            <person name="Levasseur A."/>
            <person name="Lindquist E."/>
            <person name="Lipzen A."/>
            <person name="Logrieco A.F."/>
            <person name="MacCabe A."/>
            <person name="Maekelae M.R."/>
            <person name="Malavazi I."/>
            <person name="Melin P."/>
            <person name="Meyer V."/>
            <person name="Mielnichuk N."/>
            <person name="Miskei M."/>
            <person name="Molnar A.P."/>
            <person name="Mule G."/>
            <person name="Ngan C.Y."/>
            <person name="Orejas M."/>
            <person name="Orosz E."/>
            <person name="Ouedraogo J.P."/>
            <person name="Overkamp K.M."/>
            <person name="Park H.-S."/>
            <person name="Perrone G."/>
            <person name="Piumi F."/>
            <person name="Punt P.J."/>
            <person name="Ram A.F."/>
            <person name="Ramon A."/>
            <person name="Rauscher S."/>
            <person name="Record E."/>
            <person name="Riano-Pachon D.M."/>
            <person name="Robert V."/>
            <person name="Roehrig J."/>
            <person name="Ruller R."/>
            <person name="Salamov A."/>
            <person name="Salih N.S."/>
            <person name="Samson R.A."/>
            <person name="Sandor E."/>
            <person name="Sanguinetti M."/>
            <person name="Schuetze T."/>
            <person name="Sepcic K."/>
            <person name="Shelest E."/>
            <person name="Sherlock G."/>
            <person name="Sophianopoulou V."/>
            <person name="Squina F.M."/>
            <person name="Sun H."/>
            <person name="Susca A."/>
            <person name="Todd R.B."/>
            <person name="Tsang A."/>
            <person name="Unkles S.E."/>
            <person name="van de Wiele N."/>
            <person name="van Rossen-Uffink D."/>
            <person name="Oliveira J.V."/>
            <person name="Vesth T.C."/>
            <person name="Visser J."/>
            <person name="Yu J.-H."/>
            <person name="Zhou M."/>
            <person name="Andersen M.R."/>
            <person name="Archer D.B."/>
            <person name="Baker S.E."/>
            <person name="Benoit I."/>
            <person name="Brakhage A.A."/>
            <person name="Braus G.H."/>
            <person name="Fischer R."/>
            <person name="Frisvad J.C."/>
            <person name="Goldman G.H."/>
            <person name="Houbraken J."/>
            <person name="Oakley B."/>
            <person name="Pocsi I."/>
            <person name="Scazzocchio C."/>
            <person name="Seiboth B."/>
            <person name="vanKuyk P.A."/>
            <person name="Wortman J."/>
            <person name="Dyer P.S."/>
            <person name="Grigoriev I.V."/>
        </authorList>
    </citation>
    <scope>NUCLEOTIDE SEQUENCE [LARGE SCALE GENOMIC DNA]</scope>
    <source>
        <strain evidence="9">CBS 583.65</strain>
    </source>
</reference>
<dbReference type="PANTHER" id="PTHR43739:SF2">
    <property type="entry name" value="OLIGOXYLOGLUCAN-REDUCING END-SPECIFIC XYLOGLUCANASE-RELATED"/>
    <property type="match status" value="1"/>
</dbReference>
<dbReference type="AlphaFoldDB" id="A0A1L9P8P2"/>
<feature type="signal peptide" evidence="7">
    <location>
        <begin position="1"/>
        <end position="16"/>
    </location>
</feature>
<dbReference type="GO" id="GO:0000272">
    <property type="term" value="P:polysaccharide catabolic process"/>
    <property type="evidence" value="ECO:0007669"/>
    <property type="project" value="UniProtKB-KW"/>
</dbReference>
<dbReference type="Proteomes" id="UP000184073">
    <property type="component" value="Unassembled WGS sequence"/>
</dbReference>
<keyword evidence="9" id="KW-1185">Reference proteome</keyword>
<dbReference type="InterPro" id="IPR015943">
    <property type="entry name" value="WD40/YVTN_repeat-like_dom_sf"/>
</dbReference>
<sequence length="803" mass="86528">MKWREIWLGLAALATASTLKHEYEFNPVAVSGGGYITGIVGHPTEKNLLYTRTDIGGTYRWDADADRWIPLNDFISGADENLMGTESIALDPTDPNRLYLAQGRYLNSNNSAFFVSEDRGKTFDVYPAPFAMGANELGRNNGERLAVNPFNTEELWMGTRTAGLMRSGDGARTWANVTSFPNAATNGIGIYFVLFDPRNEGTIYVGVGVPNGLYYTKNSGKTWESVPGQPTGWDDGVLVFPDEAQPQSTGPQPMKAVLASNGALYVTFADAPGPYGASYGGVYVYNTTSSEWANITPNAENSYPAPFDNQTFPAGGFCGISVDSKDPDTLVVISLDRDPGPALDSIYLSHDGGRSWKDVSQLSTPPGSGGYWGHPIEDAAFKDGTAVPWLSFNWGPQWGGYGAPSPIPGLTKFGWWMTAVLIDPRDSDHLLYGTGATIWATDNLSSVDRNKSPGWYVQAQGIEESVALAMASPNGGDSHLLTGLGDINGYRYGDLDTPQPMFDLPVFSNLNSLDWAGQKPSSIIRAGPCGHNYTDGCGLAAYSEDGGSSWTKFATCIPGIETGSSNPGTIAIDASGKHIVWSSAMTTYWSTLQAITPRSNESGPYVTDDLGQTWVSPTGLSVHTPNISADRVQPRTFYSFTDGVWYISRDGGLSYHAFEAKEVGLPEYPGAVPIANFNRAGEIWLGLGDLGVYHTRNYGMRWTKITGHGVTARQLTIGAGARGSSRPALFLLGKTASKGPYSKDGVYRSDDNGKTWARVNDDEHQYGGIAIVQGDPRVYGRVYLGTGGRGIIYADIKESQSRN</sequence>
<keyword evidence="1 7" id="KW-0732">Signal</keyword>
<evidence type="ECO:0000256" key="1">
    <source>
        <dbReference type="ARBA" id="ARBA00022729"/>
    </source>
</evidence>
<organism evidence="8 9">
    <name type="scientific">Aspergillus versicolor CBS 583.65</name>
    <dbReference type="NCBI Taxonomy" id="1036611"/>
    <lineage>
        <taxon>Eukaryota</taxon>
        <taxon>Fungi</taxon>
        <taxon>Dikarya</taxon>
        <taxon>Ascomycota</taxon>
        <taxon>Pezizomycotina</taxon>
        <taxon>Eurotiomycetes</taxon>
        <taxon>Eurotiomycetidae</taxon>
        <taxon>Eurotiales</taxon>
        <taxon>Aspergillaceae</taxon>
        <taxon>Aspergillus</taxon>
        <taxon>Aspergillus subgen. Nidulantes</taxon>
    </lineage>
</organism>
<evidence type="ECO:0000313" key="8">
    <source>
        <dbReference type="EMBL" id="OJI97887.1"/>
    </source>
</evidence>
<gene>
    <name evidence="8" type="ORF">ASPVEDRAFT_436898</name>
</gene>
<evidence type="ECO:0000256" key="3">
    <source>
        <dbReference type="ARBA" id="ARBA00023277"/>
    </source>
</evidence>
<dbReference type="PANTHER" id="PTHR43739">
    <property type="entry name" value="XYLOGLUCANASE (EUROFUNG)"/>
    <property type="match status" value="1"/>
</dbReference>
<dbReference type="EMBL" id="KV878126">
    <property type="protein sequence ID" value="OJI97887.1"/>
    <property type="molecule type" value="Genomic_DNA"/>
</dbReference>
<evidence type="ECO:0000313" key="9">
    <source>
        <dbReference type="Proteomes" id="UP000184073"/>
    </source>
</evidence>
<proteinExistence type="inferred from homology"/>
<keyword evidence="3" id="KW-0119">Carbohydrate metabolism</keyword>
<dbReference type="GeneID" id="63728391"/>
<dbReference type="OrthoDB" id="2151161at2759"/>
<dbReference type="CDD" id="cd15482">
    <property type="entry name" value="Sialidase_non-viral"/>
    <property type="match status" value="1"/>
</dbReference>